<evidence type="ECO:0000313" key="12">
    <source>
        <dbReference type="EMBL" id="MBB5890467.1"/>
    </source>
</evidence>
<evidence type="ECO:0000256" key="1">
    <source>
        <dbReference type="ARBA" id="ARBA00004907"/>
    </source>
</evidence>
<keyword evidence="4 9" id="KW-0808">Transferase</keyword>
<dbReference type="GO" id="GO:0000162">
    <property type="term" value="P:L-tryptophan biosynthetic process"/>
    <property type="evidence" value="ECO:0007669"/>
    <property type="project" value="UniProtKB-UniRule"/>
</dbReference>
<dbReference type="Pfam" id="PF02885">
    <property type="entry name" value="Glycos_trans_3N"/>
    <property type="match status" value="1"/>
</dbReference>
<dbReference type="Pfam" id="PF00591">
    <property type="entry name" value="Glycos_transf_3"/>
    <property type="match status" value="1"/>
</dbReference>
<keyword evidence="9" id="KW-0460">Magnesium</keyword>
<dbReference type="Proteomes" id="UP000585638">
    <property type="component" value="Unassembled WGS sequence"/>
</dbReference>
<dbReference type="Gene3D" id="1.20.970.10">
    <property type="entry name" value="Transferase, Pyrimidine Nucleoside Phosphorylase, Chain C"/>
    <property type="match status" value="1"/>
</dbReference>
<dbReference type="GO" id="GO:0000287">
    <property type="term" value="F:magnesium ion binding"/>
    <property type="evidence" value="ECO:0007669"/>
    <property type="project" value="UniProtKB-UniRule"/>
</dbReference>
<feature type="binding site" evidence="9">
    <location>
        <position position="91"/>
    </location>
    <ligand>
        <name>5-phospho-alpha-D-ribose 1-diphosphate</name>
        <dbReference type="ChEBI" id="CHEBI:58017"/>
    </ligand>
</feature>
<dbReference type="SUPFAM" id="SSF52418">
    <property type="entry name" value="Nucleoside phosphorylase/phosphoribosyltransferase catalytic domain"/>
    <property type="match status" value="1"/>
</dbReference>
<comment type="function">
    <text evidence="9">Catalyzes the transfer of the phosphoribosyl group of 5-phosphorylribose-1-pyrophosphate (PRPP) to anthranilate to yield N-(5'-phosphoribosyl)-anthranilate (PRA).</text>
</comment>
<evidence type="ECO:0000259" key="10">
    <source>
        <dbReference type="Pfam" id="PF00591"/>
    </source>
</evidence>
<feature type="binding site" evidence="9">
    <location>
        <position position="227"/>
    </location>
    <ligand>
        <name>Mg(2+)</name>
        <dbReference type="ChEBI" id="CHEBI:18420"/>
        <label>2</label>
    </ligand>
</feature>
<dbReference type="InterPro" id="IPR005940">
    <property type="entry name" value="Anthranilate_Pribosyl_Tfrase"/>
</dbReference>
<accession>A0A7W9NEL9</accession>
<dbReference type="InterPro" id="IPR035902">
    <property type="entry name" value="Nuc_phospho_transferase"/>
</dbReference>
<evidence type="ECO:0000256" key="6">
    <source>
        <dbReference type="ARBA" id="ARBA00023141"/>
    </source>
</evidence>
<evidence type="ECO:0000256" key="4">
    <source>
        <dbReference type="ARBA" id="ARBA00022679"/>
    </source>
</evidence>
<dbReference type="HAMAP" id="MF_00211">
    <property type="entry name" value="TrpD"/>
    <property type="match status" value="1"/>
</dbReference>
<keyword evidence="5 9" id="KW-0822">Tryptophan biosynthesis</keyword>
<feature type="binding site" evidence="9">
    <location>
        <begin position="111"/>
        <end position="119"/>
    </location>
    <ligand>
        <name>5-phospho-alpha-D-ribose 1-diphosphate</name>
        <dbReference type="ChEBI" id="CHEBI:58017"/>
    </ligand>
</feature>
<feature type="binding site" evidence="9">
    <location>
        <begin position="93"/>
        <end position="96"/>
    </location>
    <ligand>
        <name>5-phospho-alpha-D-ribose 1-diphosphate</name>
        <dbReference type="ChEBI" id="CHEBI:58017"/>
    </ligand>
</feature>
<comment type="cofactor">
    <cofactor evidence="9">
        <name>Mg(2+)</name>
        <dbReference type="ChEBI" id="CHEBI:18420"/>
    </cofactor>
    <text evidence="9">Binds 2 magnesium ions per monomer.</text>
</comment>
<dbReference type="Gene3D" id="3.40.1030.10">
    <property type="entry name" value="Nucleoside phosphorylase/phosphoribosyltransferase catalytic domain"/>
    <property type="match status" value="1"/>
</dbReference>
<gene>
    <name evidence="9" type="primary">trpD</name>
    <name evidence="12" type="ORF">BJ998_001663</name>
</gene>
<organism evidence="12 13">
    <name type="scientific">Kutzneria kofuensis</name>
    <dbReference type="NCBI Taxonomy" id="103725"/>
    <lineage>
        <taxon>Bacteria</taxon>
        <taxon>Bacillati</taxon>
        <taxon>Actinomycetota</taxon>
        <taxon>Actinomycetes</taxon>
        <taxon>Pseudonocardiales</taxon>
        <taxon>Pseudonocardiaceae</taxon>
        <taxon>Kutzneria</taxon>
    </lineage>
</organism>
<feature type="binding site" evidence="9">
    <location>
        <position position="123"/>
    </location>
    <ligand>
        <name>5-phospho-alpha-D-ribose 1-diphosphate</name>
        <dbReference type="ChEBI" id="CHEBI:58017"/>
    </ligand>
</feature>
<feature type="domain" description="Glycosyl transferase family 3" evidence="10">
    <location>
        <begin position="77"/>
        <end position="329"/>
    </location>
</feature>
<dbReference type="PANTHER" id="PTHR43285">
    <property type="entry name" value="ANTHRANILATE PHOSPHORIBOSYLTRANSFERASE"/>
    <property type="match status" value="1"/>
</dbReference>
<dbReference type="FunFam" id="3.40.1030.10:FF:000002">
    <property type="entry name" value="Anthranilate phosphoribosyltransferase"/>
    <property type="match status" value="1"/>
</dbReference>
<comment type="pathway">
    <text evidence="1 9">Amino-acid biosynthesis; L-tryptophan biosynthesis; L-tryptophan from chorismate: step 2/5.</text>
</comment>
<dbReference type="EMBL" id="JACHIR010000001">
    <property type="protein sequence ID" value="MBB5890467.1"/>
    <property type="molecule type" value="Genomic_DNA"/>
</dbReference>
<keyword evidence="2 9" id="KW-0028">Amino-acid biosynthesis</keyword>
<reference evidence="12 13" key="1">
    <citation type="submission" date="2020-08" db="EMBL/GenBank/DDBJ databases">
        <title>Sequencing the genomes of 1000 actinobacteria strains.</title>
        <authorList>
            <person name="Klenk H.-P."/>
        </authorList>
    </citation>
    <scope>NUCLEOTIDE SEQUENCE [LARGE SCALE GENOMIC DNA]</scope>
    <source>
        <strain evidence="12 13">DSM 43851</strain>
    </source>
</reference>
<keyword evidence="9" id="KW-0479">Metal-binding</keyword>
<dbReference type="GO" id="GO:0005829">
    <property type="term" value="C:cytosol"/>
    <property type="evidence" value="ECO:0007669"/>
    <property type="project" value="TreeGrafter"/>
</dbReference>
<evidence type="ECO:0000313" key="13">
    <source>
        <dbReference type="Proteomes" id="UP000585638"/>
    </source>
</evidence>
<proteinExistence type="inferred from homology"/>
<name>A0A7W9NEL9_9PSEU</name>
<evidence type="ECO:0000256" key="2">
    <source>
        <dbReference type="ARBA" id="ARBA00022605"/>
    </source>
</evidence>
<dbReference type="UniPathway" id="UPA00035">
    <property type="reaction ID" value="UER00041"/>
</dbReference>
<protein>
    <recommendedName>
        <fullName evidence="9">Anthranilate phosphoribosyltransferase</fullName>
        <ecNumber evidence="9">2.4.2.18</ecNumber>
    </recommendedName>
</protein>
<comment type="similarity">
    <text evidence="9">Belongs to the anthranilate phosphoribosyltransferase family.</text>
</comment>
<feature type="binding site" evidence="9">
    <location>
        <position position="83"/>
    </location>
    <ligand>
        <name>5-phospho-alpha-D-ribose 1-diphosphate</name>
        <dbReference type="ChEBI" id="CHEBI:58017"/>
    </ligand>
</feature>
<keyword evidence="3 9" id="KW-0328">Glycosyltransferase</keyword>
<evidence type="ECO:0000256" key="7">
    <source>
        <dbReference type="ARBA" id="ARBA00052328"/>
    </source>
</evidence>
<dbReference type="AlphaFoldDB" id="A0A7W9NEL9"/>
<comment type="similarity">
    <text evidence="8">In the C-terminal section; belongs to the anthranilate phosphoribosyltransferase family.</text>
</comment>
<comment type="caution">
    <text evidence="9">Lacks conserved residue(s) required for the propagation of feature annotation.</text>
</comment>
<dbReference type="RefSeq" id="WP_184859946.1">
    <property type="nucleotide sequence ID" value="NZ_BAAAWY010000051.1"/>
</dbReference>
<feature type="binding site" evidence="9">
    <location>
        <position position="228"/>
    </location>
    <ligand>
        <name>Mg(2+)</name>
        <dbReference type="ChEBI" id="CHEBI:18420"/>
        <label>1</label>
    </ligand>
</feature>
<dbReference type="EC" id="2.4.2.18" evidence="9"/>
<evidence type="ECO:0000256" key="5">
    <source>
        <dbReference type="ARBA" id="ARBA00022822"/>
    </source>
</evidence>
<dbReference type="PANTHER" id="PTHR43285:SF2">
    <property type="entry name" value="ANTHRANILATE PHOSPHORIBOSYLTRANSFERASE"/>
    <property type="match status" value="1"/>
</dbReference>
<feature type="binding site" evidence="9">
    <location>
        <position position="83"/>
    </location>
    <ligand>
        <name>anthranilate</name>
        <dbReference type="ChEBI" id="CHEBI:16567"/>
        <label>1</label>
    </ligand>
</feature>
<feature type="binding site" evidence="9">
    <location>
        <position position="169"/>
    </location>
    <ligand>
        <name>anthranilate</name>
        <dbReference type="ChEBI" id="CHEBI:16567"/>
        <label>2</label>
    </ligand>
</feature>
<comment type="subunit">
    <text evidence="9">Homodimer.</text>
</comment>
<evidence type="ECO:0000256" key="3">
    <source>
        <dbReference type="ARBA" id="ARBA00022676"/>
    </source>
</evidence>
<evidence type="ECO:0000256" key="8">
    <source>
        <dbReference type="ARBA" id="ARBA00061188"/>
    </source>
</evidence>
<comment type="catalytic activity">
    <reaction evidence="7 9">
        <text>N-(5-phospho-beta-D-ribosyl)anthranilate + diphosphate = 5-phospho-alpha-D-ribose 1-diphosphate + anthranilate</text>
        <dbReference type="Rhea" id="RHEA:11768"/>
        <dbReference type="ChEBI" id="CHEBI:16567"/>
        <dbReference type="ChEBI" id="CHEBI:18277"/>
        <dbReference type="ChEBI" id="CHEBI:33019"/>
        <dbReference type="ChEBI" id="CHEBI:58017"/>
        <dbReference type="EC" id="2.4.2.18"/>
    </reaction>
</comment>
<sequence>MSTPTWPDLLGALIAGHDLTAEQTGWAMDQVMTGEATSAQIAGFAVALRAKGETPDEVLGMADSMLRHARTVDVAGRAIDIVGTGGDQAHTVNISTMTAIVTAAAGVPVVKHGARASSSKCGTGDVLEELGVAIELPPDAVQRCVAEVGIGFCFAPAYHPALRFTSGPRRELAVPTAFNILGPLSNPAQPKYGLIGCAREPMADVMAGVFASRGAHVLLVRGDDGLDEITTTTTTSAWISQDGVVRRDRIDPSLLGVAPAQPADLVGGDATYNAQVVRDLLAGRPGPVRDAVLINAAGAVAVFNGLSDDLHADLRAAKDVAAQAIDSGAGAELLDRWIALSAKLAASAQ</sequence>
<evidence type="ECO:0000256" key="9">
    <source>
        <dbReference type="HAMAP-Rule" id="MF_00211"/>
    </source>
</evidence>
<dbReference type="GO" id="GO:0004048">
    <property type="term" value="F:anthranilate phosphoribosyltransferase activity"/>
    <property type="evidence" value="ECO:0007669"/>
    <property type="project" value="UniProtKB-UniRule"/>
</dbReference>
<dbReference type="InterPro" id="IPR036320">
    <property type="entry name" value="Glycosyl_Trfase_fam3_N_dom_sf"/>
</dbReference>
<feature type="binding site" evidence="9">
    <location>
        <position position="228"/>
    </location>
    <ligand>
        <name>Mg(2+)</name>
        <dbReference type="ChEBI" id="CHEBI:18420"/>
        <label>2</label>
    </ligand>
</feature>
<feature type="domain" description="Glycosyl transferase family 3 N-terminal" evidence="11">
    <location>
        <begin position="8"/>
        <end position="69"/>
    </location>
</feature>
<evidence type="ECO:0000259" key="11">
    <source>
        <dbReference type="Pfam" id="PF02885"/>
    </source>
</evidence>
<dbReference type="NCBIfam" id="TIGR01245">
    <property type="entry name" value="trpD"/>
    <property type="match status" value="1"/>
</dbReference>
<feature type="binding site" evidence="9">
    <location>
        <position position="95"/>
    </location>
    <ligand>
        <name>Mg(2+)</name>
        <dbReference type="ChEBI" id="CHEBI:18420"/>
        <label>1</label>
    </ligand>
</feature>
<dbReference type="InterPro" id="IPR000312">
    <property type="entry name" value="Glycosyl_Trfase_fam3"/>
</dbReference>
<dbReference type="SUPFAM" id="SSF47648">
    <property type="entry name" value="Nucleoside phosphorylase/phosphoribosyltransferase N-terminal domain"/>
    <property type="match status" value="1"/>
</dbReference>
<keyword evidence="6 9" id="KW-0057">Aromatic amino acid biosynthesis</keyword>
<keyword evidence="13" id="KW-1185">Reference proteome</keyword>
<dbReference type="InterPro" id="IPR017459">
    <property type="entry name" value="Glycosyl_Trfase_fam3_N_dom"/>
</dbReference>
<comment type="caution">
    <text evidence="12">The sequence shown here is derived from an EMBL/GenBank/DDBJ whole genome shotgun (WGS) entry which is preliminary data.</text>
</comment>
<feature type="binding site" evidence="9">
    <location>
        <begin position="86"/>
        <end position="87"/>
    </location>
    <ligand>
        <name>5-phospho-alpha-D-ribose 1-diphosphate</name>
        <dbReference type="ChEBI" id="CHEBI:58017"/>
    </ligand>
</feature>